<dbReference type="Pfam" id="PF00837">
    <property type="entry name" value="T4_deiodinase"/>
    <property type="match status" value="2"/>
</dbReference>
<dbReference type="InterPro" id="IPR000643">
    <property type="entry name" value="Iodothyronine_deiodinase"/>
</dbReference>
<dbReference type="Gene3D" id="3.40.30.10">
    <property type="entry name" value="Glutaredoxin"/>
    <property type="match status" value="2"/>
</dbReference>
<keyword evidence="2" id="KW-1133">Transmembrane helix</keyword>
<gene>
    <name evidence="3" type="ORF">PLOB_00046932</name>
</gene>
<organism evidence="3 4">
    <name type="scientific">Porites lobata</name>
    <dbReference type="NCBI Taxonomy" id="104759"/>
    <lineage>
        <taxon>Eukaryota</taxon>
        <taxon>Metazoa</taxon>
        <taxon>Cnidaria</taxon>
        <taxon>Anthozoa</taxon>
        <taxon>Hexacorallia</taxon>
        <taxon>Scleractinia</taxon>
        <taxon>Fungiina</taxon>
        <taxon>Poritidae</taxon>
        <taxon>Porites</taxon>
    </lineage>
</organism>
<sequence>MLQNMSKLSTVFMYYVGSVTLLLAFSIFRLLKLFPFAQPIVYELFNKMATIKLRREDFAHTLFTRPMFESMRSSILLELQKRAQVGNLAPDSLVLSVDGKSSYQLLDFCKGNRPLVINFCSWTCPVFRARVGEYLSVVREFSDVADFLTVYIEEAHPSDAWAFENNVSIKTHRTLEERCKAAQMMIDSTAFQCPVVVDNMQDTANKAYAGMPIRLYILKGREVEYAGGIGPTFYRLDEVTECVSVAATGTIAENKMRIHAAMLRQMTAVMSYCAGTVLLLFAFLCLRVLRLLPWGKSTWAKLWKIATTIDLPMADYWNSLFTWHMFQSVRAAILCELQKSARLGQRAPNPSVVTLDGTSHPHLLNFCRGNRPLVLNFGSWSCPVFRARTQEFLSIVRQFRDVVDFLTVYIEEAHPSNGWAFENNVVIPAHETLGQRCQAARLMLSSVKFDCPVVVDTMDDEASKAYGGLPIRLYIIKNNKIELAGGMGPTFYAPKEVEQWLKDYRAEIIRSGRHRA</sequence>
<protein>
    <recommendedName>
        <fullName evidence="1">Iodothyronine deiodinase</fullName>
    </recommendedName>
</protein>
<evidence type="ECO:0000313" key="3">
    <source>
        <dbReference type="EMBL" id="CAH3149011.1"/>
    </source>
</evidence>
<comment type="function">
    <text evidence="1">Responsible for the deiodination of T4 (3,5,3',5'-tetraiodothyronine).</text>
</comment>
<accession>A0ABN8PQX6</accession>
<dbReference type="InterPro" id="IPR036249">
    <property type="entry name" value="Thioredoxin-like_sf"/>
</dbReference>
<evidence type="ECO:0000256" key="2">
    <source>
        <dbReference type="SAM" id="Phobius"/>
    </source>
</evidence>
<feature type="transmembrane region" description="Helical" evidence="2">
    <location>
        <begin position="12"/>
        <end position="31"/>
    </location>
</feature>
<evidence type="ECO:0000313" key="4">
    <source>
        <dbReference type="Proteomes" id="UP001159405"/>
    </source>
</evidence>
<dbReference type="PANTHER" id="PTHR11781:SF22">
    <property type="entry name" value="TYPE I IODOTHYRONINE DEIODINASE"/>
    <property type="match status" value="1"/>
</dbReference>
<keyword evidence="2" id="KW-0812">Transmembrane</keyword>
<keyword evidence="1" id="KW-0893">Thyroid hormones biosynthesis</keyword>
<keyword evidence="4" id="KW-1185">Reference proteome</keyword>
<comment type="caution">
    <text evidence="3">The sequence shown here is derived from an EMBL/GenBank/DDBJ whole genome shotgun (WGS) entry which is preliminary data.</text>
</comment>
<proteinExistence type="inferred from homology"/>
<name>A0ABN8PQX6_9CNID</name>
<evidence type="ECO:0000256" key="1">
    <source>
        <dbReference type="RuleBase" id="RU000676"/>
    </source>
</evidence>
<feature type="transmembrane region" description="Helical" evidence="2">
    <location>
        <begin position="266"/>
        <end position="289"/>
    </location>
</feature>
<keyword evidence="2" id="KW-0472">Membrane</keyword>
<dbReference type="PANTHER" id="PTHR11781">
    <property type="entry name" value="IODOTHYRONINE DEIODINASE"/>
    <property type="match status" value="1"/>
</dbReference>
<keyword evidence="1" id="KW-0712">Selenocysteine</keyword>
<keyword evidence="1" id="KW-0560">Oxidoreductase</keyword>
<dbReference type="Proteomes" id="UP001159405">
    <property type="component" value="Unassembled WGS sequence"/>
</dbReference>
<reference evidence="3 4" key="1">
    <citation type="submission" date="2022-05" db="EMBL/GenBank/DDBJ databases">
        <authorList>
            <consortium name="Genoscope - CEA"/>
            <person name="William W."/>
        </authorList>
    </citation>
    <scope>NUCLEOTIDE SEQUENCE [LARGE SCALE GENOMIC DNA]</scope>
</reference>
<dbReference type="EMBL" id="CALNXK010000085">
    <property type="protein sequence ID" value="CAH3149011.1"/>
    <property type="molecule type" value="Genomic_DNA"/>
</dbReference>
<comment type="similarity">
    <text evidence="1">Belongs to the iodothyronine deiodinase family.</text>
</comment>
<dbReference type="SUPFAM" id="SSF52833">
    <property type="entry name" value="Thioredoxin-like"/>
    <property type="match status" value="2"/>
</dbReference>